<keyword evidence="11" id="KW-0067">ATP-binding</keyword>
<keyword evidence="12" id="KW-0460">Magnesium</keyword>
<evidence type="ECO:0000259" key="15">
    <source>
        <dbReference type="Pfam" id="PF00391"/>
    </source>
</evidence>
<evidence type="ECO:0000313" key="20">
    <source>
        <dbReference type="Proteomes" id="UP000053372"/>
    </source>
</evidence>
<dbReference type="Gene3D" id="3.30.470.20">
    <property type="entry name" value="ATP-grasp fold, B domain"/>
    <property type="match status" value="1"/>
</dbReference>
<comment type="catalytic activity">
    <reaction evidence="14">
        <text>pyruvate + ATP + H2O = phosphoenolpyruvate + AMP + phosphate + 2 H(+)</text>
        <dbReference type="Rhea" id="RHEA:11364"/>
        <dbReference type="ChEBI" id="CHEBI:15361"/>
        <dbReference type="ChEBI" id="CHEBI:15377"/>
        <dbReference type="ChEBI" id="CHEBI:15378"/>
        <dbReference type="ChEBI" id="CHEBI:30616"/>
        <dbReference type="ChEBI" id="CHEBI:43474"/>
        <dbReference type="ChEBI" id="CHEBI:58702"/>
        <dbReference type="ChEBI" id="CHEBI:456215"/>
        <dbReference type="EC" id="2.7.9.2"/>
    </reaction>
</comment>
<dbReference type="PANTHER" id="PTHR43030">
    <property type="entry name" value="PHOSPHOENOLPYRUVATE SYNTHASE"/>
    <property type="match status" value="1"/>
</dbReference>
<dbReference type="SUPFAM" id="SSF52009">
    <property type="entry name" value="Phosphohistidine domain"/>
    <property type="match status" value="1"/>
</dbReference>
<dbReference type="InterPro" id="IPR013815">
    <property type="entry name" value="ATP_grasp_subdomain_1"/>
</dbReference>
<dbReference type="OrthoDB" id="9765468at2"/>
<protein>
    <recommendedName>
        <fullName evidence="6">Phosphoenolpyruvate synthase</fullName>
        <ecNumber evidence="5">2.7.9.2</ecNumber>
    </recommendedName>
    <alternativeName>
        <fullName evidence="13">Pyruvate, water dikinase</fullName>
    </alternativeName>
</protein>
<dbReference type="GO" id="GO:0005524">
    <property type="term" value="F:ATP binding"/>
    <property type="evidence" value="ECO:0007669"/>
    <property type="project" value="UniProtKB-KW"/>
</dbReference>
<comment type="similarity">
    <text evidence="4">Belongs to the PEP-utilizing enzyme family.</text>
</comment>
<dbReference type="GO" id="GO:0006094">
    <property type="term" value="P:gluconeogenesis"/>
    <property type="evidence" value="ECO:0007669"/>
    <property type="project" value="UniProtKB-UniPathway"/>
</dbReference>
<evidence type="ECO:0000256" key="1">
    <source>
        <dbReference type="ARBA" id="ARBA00001946"/>
    </source>
</evidence>
<dbReference type="AlphaFoldDB" id="A0A0V7ZX04"/>
<dbReference type="EMBL" id="LMTZ01000035">
    <property type="protein sequence ID" value="KST69120.1"/>
    <property type="molecule type" value="Genomic_DNA"/>
</dbReference>
<evidence type="ECO:0000313" key="18">
    <source>
        <dbReference type="EMBL" id="KST62500.1"/>
    </source>
</evidence>
<comment type="function">
    <text evidence="2">Catalyzes the phosphorylation of pyruvate to phosphoenolpyruvate.</text>
</comment>
<dbReference type="Pfam" id="PF02896">
    <property type="entry name" value="PEP-utilizers_C"/>
    <property type="match status" value="1"/>
</dbReference>
<evidence type="ECO:0000256" key="6">
    <source>
        <dbReference type="ARBA" id="ARBA00021623"/>
    </source>
</evidence>
<feature type="domain" description="PEP-utilising enzyme C-terminal" evidence="17">
    <location>
        <begin position="515"/>
        <end position="802"/>
    </location>
</feature>
<dbReference type="SUPFAM" id="SSF51621">
    <property type="entry name" value="Phosphoenolpyruvate/pyruvate domain"/>
    <property type="match status" value="1"/>
</dbReference>
<gene>
    <name evidence="18" type="ORF">BC008_10035</name>
    <name evidence="19" type="ORF">BC008_34990</name>
</gene>
<evidence type="ECO:0000256" key="13">
    <source>
        <dbReference type="ARBA" id="ARBA00033470"/>
    </source>
</evidence>
<keyword evidence="19" id="KW-0670">Pyruvate</keyword>
<evidence type="ECO:0000256" key="8">
    <source>
        <dbReference type="ARBA" id="ARBA00022723"/>
    </source>
</evidence>
<evidence type="ECO:0000256" key="4">
    <source>
        <dbReference type="ARBA" id="ARBA00007837"/>
    </source>
</evidence>
<dbReference type="InterPro" id="IPR018274">
    <property type="entry name" value="PEP_util_AS"/>
</dbReference>
<dbReference type="Pfam" id="PF01326">
    <property type="entry name" value="PPDK_N"/>
    <property type="match status" value="1"/>
</dbReference>
<evidence type="ECO:0000259" key="17">
    <source>
        <dbReference type="Pfam" id="PF02896"/>
    </source>
</evidence>
<dbReference type="InterPro" id="IPR036637">
    <property type="entry name" value="Phosphohistidine_dom_sf"/>
</dbReference>
<evidence type="ECO:0000313" key="19">
    <source>
        <dbReference type="EMBL" id="KST69120.1"/>
    </source>
</evidence>
<dbReference type="SUPFAM" id="SSF56059">
    <property type="entry name" value="Glutathione synthetase ATP-binding domain-like"/>
    <property type="match status" value="1"/>
</dbReference>
<comment type="pathway">
    <text evidence="3">Carbohydrate biosynthesis; gluconeogenesis.</text>
</comment>
<dbReference type="GO" id="GO:0046872">
    <property type="term" value="F:metal ion binding"/>
    <property type="evidence" value="ECO:0007669"/>
    <property type="project" value="UniProtKB-KW"/>
</dbReference>
<dbReference type="Pfam" id="PF00391">
    <property type="entry name" value="PEP-utilizers"/>
    <property type="match status" value="1"/>
</dbReference>
<dbReference type="InterPro" id="IPR006319">
    <property type="entry name" value="PEP_synth"/>
</dbReference>
<sequence>MDKLYWLDRIQLQDRTKVGEKAFKLSTIKQLGYPVVPGFVLEAEVMQEFLESLNTSEALIADLPHSSLHLDADNWRQLQQVAKNLRQEIINATVSPEWVKNITSAAQEWESKYLVFRPSIAIPHANNLRLENISSVLETQFCCNEFEAISSTLKRVWSQLFRAKSLFYWQRIGIDLQQVNFAVLVQPIESAIASGTLNSYHWGWEIEATYGLGIGITLGDILPDFYSIEGETLNIQKQQLGNKILAYRIGDNQSTENSPAIATSSIVLNNNCLLPYILEEIKQQQYALSPQYLHQLNQITGQLIDEFGSNFSFNWTIFPETPTGRIYLTKVNNPLSSINRLNKIRGLAASTGKVKANTFIINNSDPRPELLPQGVILIAPNITPDWLPILRNVAGIVAERGGLTSHAAILARELGIPAVVNVPEVTSIFEQGEPILIDGDNGEIYRLSADTEQTLDNGKNHQFSLNTKLASNQNQPGNLSTAVAVSMQHNSVPNDRNLLLPKDLPRSSSPNFEESIVATQLLVNLSQSHLIEEVKNLAVDGVGLIRSELMVLKILEGQHPRNWLRSGRREQLLECWCQEILQFVGNFNPRPVFYRSLDWRSHELPSLQHHSQSSSQSILGERGTLSYLQNPELFELELEALANIQQAGYSNVNLILPFVRTVEEFSFCRHKVEEAGLTRTQKFQLWIMAEVPSVLFLLPEYIKAGVQGISIGTNDLTQLLLGVDREQGQLAAIFDERHPVVMTAISELIQMAKEGGIPCSICGQAPALYPEVIDKLVEWGITSISVEPEALKRTHSAIARAEKRLILEAARTRKN</sequence>
<evidence type="ECO:0000256" key="11">
    <source>
        <dbReference type="ARBA" id="ARBA00022840"/>
    </source>
</evidence>
<feature type="domain" description="Pyruvate phosphate dikinase AMP/ATP-binding" evidence="16">
    <location>
        <begin position="17"/>
        <end position="318"/>
    </location>
</feature>
<evidence type="ECO:0000256" key="9">
    <source>
        <dbReference type="ARBA" id="ARBA00022741"/>
    </source>
</evidence>
<dbReference type="Gene3D" id="3.50.30.10">
    <property type="entry name" value="Phosphohistidine domain"/>
    <property type="match status" value="1"/>
</dbReference>
<accession>A0A0V7ZX04</accession>
<keyword evidence="10" id="KW-0418">Kinase</keyword>
<dbReference type="RefSeq" id="WP_027846325.1">
    <property type="nucleotide sequence ID" value="NZ_LMTZ01000035.1"/>
</dbReference>
<dbReference type="InterPro" id="IPR040442">
    <property type="entry name" value="Pyrv_kinase-like_dom_sf"/>
</dbReference>
<dbReference type="PANTHER" id="PTHR43030:SF1">
    <property type="entry name" value="PHOSPHOENOLPYRUVATE SYNTHASE"/>
    <property type="match status" value="1"/>
</dbReference>
<dbReference type="InterPro" id="IPR002192">
    <property type="entry name" value="PPDK_AMP/ATP-bd"/>
</dbReference>
<keyword evidence="20" id="KW-1185">Reference proteome</keyword>
<keyword evidence="7" id="KW-0808">Transferase</keyword>
<evidence type="ECO:0000256" key="10">
    <source>
        <dbReference type="ARBA" id="ARBA00022777"/>
    </source>
</evidence>
<dbReference type="Gene3D" id="3.20.20.60">
    <property type="entry name" value="Phosphoenolpyruvate-binding domains"/>
    <property type="match status" value="1"/>
</dbReference>
<dbReference type="PROSITE" id="PS00370">
    <property type="entry name" value="PEP_ENZYMES_PHOS_SITE"/>
    <property type="match status" value="1"/>
</dbReference>
<dbReference type="UniPathway" id="UPA00138"/>
<dbReference type="InterPro" id="IPR008279">
    <property type="entry name" value="PEP-util_enz_mobile_dom"/>
</dbReference>
<evidence type="ECO:0000256" key="5">
    <source>
        <dbReference type="ARBA" id="ARBA00011996"/>
    </source>
</evidence>
<evidence type="ECO:0000256" key="12">
    <source>
        <dbReference type="ARBA" id="ARBA00022842"/>
    </source>
</evidence>
<evidence type="ECO:0000256" key="14">
    <source>
        <dbReference type="ARBA" id="ARBA00047700"/>
    </source>
</evidence>
<evidence type="ECO:0000256" key="3">
    <source>
        <dbReference type="ARBA" id="ARBA00004742"/>
    </source>
</evidence>
<comment type="caution">
    <text evidence="19">The sequence shown here is derived from an EMBL/GenBank/DDBJ whole genome shotgun (WGS) entry which is preliminary data.</text>
</comment>
<evidence type="ECO:0000256" key="2">
    <source>
        <dbReference type="ARBA" id="ARBA00002988"/>
    </source>
</evidence>
<evidence type="ECO:0000259" key="16">
    <source>
        <dbReference type="Pfam" id="PF01326"/>
    </source>
</evidence>
<dbReference type="InterPro" id="IPR015813">
    <property type="entry name" value="Pyrv/PenolPyrv_kinase-like_dom"/>
</dbReference>
<dbReference type="Gene3D" id="3.30.1490.20">
    <property type="entry name" value="ATP-grasp fold, A domain"/>
    <property type="match status" value="1"/>
</dbReference>
<reference evidence="19 20" key="1">
    <citation type="journal article" date="2015" name="Genome Announc.">
        <title>Draft Genome of the Euendolithic (true boring) Cyanobacterium Mastigocoleus testarum strain BC008.</title>
        <authorList>
            <person name="Guida B.S."/>
            <person name="Garcia-Pichel F."/>
        </authorList>
    </citation>
    <scope>NUCLEOTIDE SEQUENCE [LARGE SCALE GENOMIC DNA]</scope>
    <source>
        <strain evidence="19 20">BC008</strain>
    </source>
</reference>
<dbReference type="GO" id="GO:0008986">
    <property type="term" value="F:pyruvate, water dikinase activity"/>
    <property type="evidence" value="ECO:0007669"/>
    <property type="project" value="UniProtKB-EC"/>
</dbReference>
<name>A0A0V7ZX04_9CYAN</name>
<dbReference type="EMBL" id="LMTZ01000154">
    <property type="protein sequence ID" value="KST62500.1"/>
    <property type="molecule type" value="Genomic_DNA"/>
</dbReference>
<keyword evidence="8" id="KW-0479">Metal-binding</keyword>
<dbReference type="InterPro" id="IPR000121">
    <property type="entry name" value="PEP_util_C"/>
</dbReference>
<evidence type="ECO:0000256" key="7">
    <source>
        <dbReference type="ARBA" id="ARBA00022679"/>
    </source>
</evidence>
<organism evidence="19 20">
    <name type="scientific">Mastigocoleus testarum BC008</name>
    <dbReference type="NCBI Taxonomy" id="371196"/>
    <lineage>
        <taxon>Bacteria</taxon>
        <taxon>Bacillati</taxon>
        <taxon>Cyanobacteriota</taxon>
        <taxon>Cyanophyceae</taxon>
        <taxon>Nostocales</taxon>
        <taxon>Hapalosiphonaceae</taxon>
        <taxon>Mastigocoleus</taxon>
    </lineage>
</organism>
<dbReference type="InterPro" id="IPR023151">
    <property type="entry name" value="PEP_util_CS"/>
</dbReference>
<dbReference type="Proteomes" id="UP000053372">
    <property type="component" value="Unassembled WGS sequence"/>
</dbReference>
<dbReference type="EC" id="2.7.9.2" evidence="5"/>
<feature type="domain" description="PEP-utilising enzyme mobile" evidence="15">
    <location>
        <begin position="371"/>
        <end position="442"/>
    </location>
</feature>
<comment type="cofactor">
    <cofactor evidence="1">
        <name>Mg(2+)</name>
        <dbReference type="ChEBI" id="CHEBI:18420"/>
    </cofactor>
</comment>
<proteinExistence type="inferred from homology"/>
<dbReference type="PROSITE" id="PS00742">
    <property type="entry name" value="PEP_ENZYMES_2"/>
    <property type="match status" value="1"/>
</dbReference>
<keyword evidence="9" id="KW-0547">Nucleotide-binding</keyword>